<accession>A0A1S5R1M2</accession>
<gene>
    <name evidence="2" type="ORF">PMW_180</name>
</gene>
<dbReference type="Proteomes" id="UP000223738">
    <property type="component" value="Segment"/>
</dbReference>
<keyword evidence="1" id="KW-0175">Coiled coil</keyword>
<dbReference type="EMBL" id="KU862660">
    <property type="protein sequence ID" value="ANA49305.1"/>
    <property type="molecule type" value="Genomic_DNA"/>
</dbReference>
<protein>
    <submittedName>
        <fullName evidence="2">Uncharacterized protein</fullName>
    </submittedName>
</protein>
<name>A0A1S5R1M2_9CAUD</name>
<evidence type="ECO:0000313" key="2">
    <source>
        <dbReference type="EMBL" id="ANA49305.1"/>
    </source>
</evidence>
<evidence type="ECO:0000313" key="3">
    <source>
        <dbReference type="Proteomes" id="UP000223738"/>
    </source>
</evidence>
<proteinExistence type="predicted"/>
<evidence type="ECO:0000256" key="1">
    <source>
        <dbReference type="SAM" id="Coils"/>
    </source>
</evidence>
<reference evidence="2 3" key="1">
    <citation type="submission" date="2016-03" db="EMBL/GenBank/DDBJ databases">
        <title>Characterization of pf16 and phiPMW: Two novel phages infecting Pseudomonas putida PpG1.</title>
        <authorList>
            <person name="Magill D.J."/>
            <person name="Krylov V.N."/>
            <person name="Allen C.C.R."/>
            <person name="McGrath J.W."/>
            <person name="Quinn J.P."/>
            <person name="Kulakov L.A."/>
        </authorList>
    </citation>
    <scope>NUCLEOTIDE SEQUENCE [LARGE SCALE GENOMIC DNA]</scope>
</reference>
<organism evidence="2 3">
    <name type="scientific">Pseudomonas phage phiPMW</name>
    <dbReference type="NCBI Taxonomy" id="1815582"/>
    <lineage>
        <taxon>Viruses</taxon>
        <taxon>Duplodnaviria</taxon>
        <taxon>Heunggongvirae</taxon>
        <taxon>Uroviricota</taxon>
        <taxon>Caudoviricetes</taxon>
        <taxon>Plaisancevirus</taxon>
        <taxon>Plaisancevirus PMW</taxon>
    </lineage>
</organism>
<keyword evidence="3" id="KW-1185">Reference proteome</keyword>
<feature type="coiled-coil region" evidence="1">
    <location>
        <begin position="8"/>
        <end position="35"/>
    </location>
</feature>
<sequence length="65" mass="7533">MFGLVGKVIKLQRLLKEAQDEIRELQATLDMANETTAQSVDNFSKLHASFTQQQQMIELLKRNQR</sequence>